<evidence type="ECO:0000313" key="3">
    <source>
        <dbReference type="EMBL" id="SHJ58116.1"/>
    </source>
</evidence>
<name>A0A1M6KGI7_9FIRM</name>
<dbReference type="PANTHER" id="PTHR38032:SF1">
    <property type="entry name" value="RNA-BINDING PROTEIN KHPB N-TERMINAL DOMAIN-CONTAINING PROTEIN"/>
    <property type="match status" value="1"/>
</dbReference>
<feature type="coiled-coil region" evidence="1">
    <location>
        <begin position="334"/>
        <end position="377"/>
    </location>
</feature>
<dbReference type="Proteomes" id="UP000243547">
    <property type="component" value="Unassembled WGS sequence"/>
</dbReference>
<dbReference type="STRING" id="1120989.SAMN02745227_00114"/>
<dbReference type="Pfam" id="PF20250">
    <property type="entry name" value="FapA_N"/>
    <property type="match status" value="1"/>
</dbReference>
<accession>A0A1M6KGI7</accession>
<evidence type="ECO:0000259" key="2">
    <source>
        <dbReference type="Pfam" id="PF20250"/>
    </source>
</evidence>
<dbReference type="InterPro" id="IPR046866">
    <property type="entry name" value="FapA_N"/>
</dbReference>
<dbReference type="EMBL" id="FRAI01000005">
    <property type="protein sequence ID" value="SHJ58116.1"/>
    <property type="molecule type" value="Genomic_DNA"/>
</dbReference>
<dbReference type="Pfam" id="PF03961">
    <property type="entry name" value="FapA"/>
    <property type="match status" value="1"/>
</dbReference>
<keyword evidence="1" id="KW-0175">Coiled coil</keyword>
<gene>
    <name evidence="3" type="ORF">SAMN02745227_00114</name>
</gene>
<reference evidence="4" key="1">
    <citation type="submission" date="2016-11" db="EMBL/GenBank/DDBJ databases">
        <authorList>
            <person name="Varghese N."/>
            <person name="Submissions S."/>
        </authorList>
    </citation>
    <scope>NUCLEOTIDE SEQUENCE [LARGE SCALE GENOMIC DNA]</scope>
    <source>
        <strain evidence="4">DSM 14826</strain>
    </source>
</reference>
<proteinExistence type="predicted"/>
<evidence type="ECO:0000313" key="4">
    <source>
        <dbReference type="Proteomes" id="UP000243547"/>
    </source>
</evidence>
<dbReference type="InterPro" id="IPR005646">
    <property type="entry name" value="FapA"/>
</dbReference>
<dbReference type="InterPro" id="IPR046865">
    <property type="entry name" value="FapA_b_solenoid"/>
</dbReference>
<dbReference type="AlphaFoldDB" id="A0A1M6KGI7"/>
<feature type="domain" description="Flagellar Assembly Protein A N-terminal region" evidence="2">
    <location>
        <begin position="5"/>
        <end position="171"/>
    </location>
</feature>
<keyword evidence="4" id="KW-1185">Reference proteome</keyword>
<sequence>MRMWFKINITKDKLAAFLELSKPGVELNEQELEEIIAEIRRNNIAIESYEVLKEKIKGSTGLEGIQIASGKPAISGKDGYVQIHFQEKEGKPVILEDGRVDFYNLEKIINIKKGEILATIYPPEPGIDGLSVTGEIIPFKPGKPAKLPLGKNVQLQENNIVATVDGKFSLIEGKLNVFQTLELEEVNFKTGNVDFIGSVIIKGDVKEGFTVKAQGDITIKGIIDSSYIYCEGNLVVNGGIQGRNKGIVNCKGNIVARYIENCKVKAGGSIIIKDAIMYSKVHACDRVMVTEGKGLIVGGVIGAEQEIIANVVGSPKGTKTELEVGVNPELRQNLQIITKELTLKSEELKKAKQAQRILKLKEEKGELSKEHRILLERLEVTIKALTVYLEDKKEIQKEMLDKLLNNVAGKVTVNKTVYPGVKVTIGTRYRIITDETKTSTFIIGPDGEIMIT</sequence>
<protein>
    <recommendedName>
        <fullName evidence="2">Flagellar Assembly Protein A N-terminal region domain-containing protein</fullName>
    </recommendedName>
</protein>
<dbReference type="PANTHER" id="PTHR38032">
    <property type="entry name" value="POLYMERASE-RELATED"/>
    <property type="match status" value="1"/>
</dbReference>
<evidence type="ECO:0000256" key="1">
    <source>
        <dbReference type="SAM" id="Coils"/>
    </source>
</evidence>
<organism evidence="3 4">
    <name type="scientific">Anaerobranca californiensis DSM 14826</name>
    <dbReference type="NCBI Taxonomy" id="1120989"/>
    <lineage>
        <taxon>Bacteria</taxon>
        <taxon>Bacillati</taxon>
        <taxon>Bacillota</taxon>
        <taxon>Clostridia</taxon>
        <taxon>Eubacteriales</taxon>
        <taxon>Proteinivoracaceae</taxon>
        <taxon>Anaerobranca</taxon>
    </lineage>
</organism>